<dbReference type="Proteomes" id="UP001054837">
    <property type="component" value="Unassembled WGS sequence"/>
</dbReference>
<organism evidence="2 3">
    <name type="scientific">Caerostris darwini</name>
    <dbReference type="NCBI Taxonomy" id="1538125"/>
    <lineage>
        <taxon>Eukaryota</taxon>
        <taxon>Metazoa</taxon>
        <taxon>Ecdysozoa</taxon>
        <taxon>Arthropoda</taxon>
        <taxon>Chelicerata</taxon>
        <taxon>Arachnida</taxon>
        <taxon>Araneae</taxon>
        <taxon>Araneomorphae</taxon>
        <taxon>Entelegynae</taxon>
        <taxon>Araneoidea</taxon>
        <taxon>Araneidae</taxon>
        <taxon>Caerostris</taxon>
    </lineage>
</organism>
<keyword evidence="3" id="KW-1185">Reference proteome</keyword>
<reference evidence="2 3" key="1">
    <citation type="submission" date="2021-06" db="EMBL/GenBank/DDBJ databases">
        <title>Caerostris darwini draft genome.</title>
        <authorList>
            <person name="Kono N."/>
            <person name="Arakawa K."/>
        </authorList>
    </citation>
    <scope>NUCLEOTIDE SEQUENCE [LARGE SCALE GENOMIC DNA]</scope>
</reference>
<dbReference type="EMBL" id="BPLQ01006783">
    <property type="protein sequence ID" value="GIY25154.1"/>
    <property type="molecule type" value="Genomic_DNA"/>
</dbReference>
<dbReference type="AlphaFoldDB" id="A0AAV4RVJ8"/>
<name>A0AAV4RVJ8_9ARAC</name>
<evidence type="ECO:0000256" key="1">
    <source>
        <dbReference type="SAM" id="MobiDB-lite"/>
    </source>
</evidence>
<proteinExistence type="predicted"/>
<comment type="caution">
    <text evidence="2">The sequence shown here is derived from an EMBL/GenBank/DDBJ whole genome shotgun (WGS) entry which is preliminary data.</text>
</comment>
<protein>
    <submittedName>
        <fullName evidence="2">Uncharacterized protein</fullName>
    </submittedName>
</protein>
<evidence type="ECO:0000313" key="3">
    <source>
        <dbReference type="Proteomes" id="UP001054837"/>
    </source>
</evidence>
<sequence>MDRLMDSMQQYDEIYCSWWVSKMIFPSLTKRFLCRPIDMTGAFRPFGCEFKKYARRKQNGEASSSIKSLEFRGYPLGFTFCHETKPRLSSALRLKTKGNTHNRAEKASYDDENE</sequence>
<gene>
    <name evidence="2" type="ORF">CDAR_615341</name>
</gene>
<feature type="compositionally biased region" description="Basic and acidic residues" evidence="1">
    <location>
        <begin position="102"/>
        <end position="114"/>
    </location>
</feature>
<evidence type="ECO:0000313" key="2">
    <source>
        <dbReference type="EMBL" id="GIY25154.1"/>
    </source>
</evidence>
<feature type="region of interest" description="Disordered" evidence="1">
    <location>
        <begin position="92"/>
        <end position="114"/>
    </location>
</feature>
<accession>A0AAV4RVJ8</accession>